<evidence type="ECO:0000256" key="1">
    <source>
        <dbReference type="ARBA" id="ARBA00022630"/>
    </source>
</evidence>
<comment type="function">
    <text evidence="6">Quinone reductase that provides resistance to thiol-specific stress caused by electrophilic quinones.</text>
</comment>
<evidence type="ECO:0000313" key="8">
    <source>
        <dbReference type="EMBL" id="QOR45251.1"/>
    </source>
</evidence>
<dbReference type="InterPro" id="IPR023048">
    <property type="entry name" value="NADH:quinone_OxRdtase_FMN_depd"/>
</dbReference>
<reference evidence="8 9" key="1">
    <citation type="submission" date="2020-10" db="EMBL/GenBank/DDBJ databases">
        <title>Trueperella pecoris sp. nov. isolated from bovine and porcine specimens.</title>
        <authorList>
            <person name="Schoenecker L."/>
            <person name="Schnydrig P."/>
            <person name="Brodard I."/>
            <person name="Thomann A."/>
            <person name="Hemphill A."/>
            <person name="Rodriguez-Campos S."/>
            <person name="Perreten V."/>
            <person name="Jores J."/>
            <person name="Kittl S."/>
        </authorList>
    </citation>
    <scope>NUCLEOTIDE SEQUENCE [LARGE SCALE GENOMIC DNA]</scope>
    <source>
        <strain evidence="8 9">15A0121</strain>
    </source>
</reference>
<evidence type="ECO:0000256" key="4">
    <source>
        <dbReference type="ARBA" id="ARBA00023027"/>
    </source>
</evidence>
<evidence type="ECO:0000256" key="2">
    <source>
        <dbReference type="ARBA" id="ARBA00022643"/>
    </source>
</evidence>
<dbReference type="EC" id="1.6.5.-" evidence="6"/>
<dbReference type="RefSeq" id="WP_197550909.1">
    <property type="nucleotide sequence ID" value="NZ_CP063213.1"/>
</dbReference>
<feature type="binding site" evidence="6">
    <location>
        <begin position="16"/>
        <end position="18"/>
    </location>
    <ligand>
        <name>FMN</name>
        <dbReference type="ChEBI" id="CHEBI:58210"/>
    </ligand>
</feature>
<dbReference type="EMBL" id="CP063213">
    <property type="protein sequence ID" value="QOR45251.1"/>
    <property type="molecule type" value="Genomic_DNA"/>
</dbReference>
<evidence type="ECO:0000313" key="9">
    <source>
        <dbReference type="Proteomes" id="UP000595053"/>
    </source>
</evidence>
<organism evidence="8 9">
    <name type="scientific">Trueperella pecoris</name>
    <dbReference type="NCBI Taxonomy" id="2733571"/>
    <lineage>
        <taxon>Bacteria</taxon>
        <taxon>Bacillati</taxon>
        <taxon>Actinomycetota</taxon>
        <taxon>Actinomycetes</taxon>
        <taxon>Actinomycetales</taxon>
        <taxon>Actinomycetaceae</taxon>
        <taxon>Trueperella</taxon>
    </lineage>
</organism>
<comment type="function">
    <text evidence="6">Also exhibits azoreductase activity. Catalyzes the reductive cleavage of the azo bond in aromatic azo compounds to the corresponding amines.</text>
</comment>
<accession>A0A8A5U2P2</accession>
<dbReference type="GO" id="GO:0016655">
    <property type="term" value="F:oxidoreductase activity, acting on NAD(P)H, quinone or similar compound as acceptor"/>
    <property type="evidence" value="ECO:0007669"/>
    <property type="project" value="InterPro"/>
</dbReference>
<keyword evidence="9" id="KW-1185">Reference proteome</keyword>
<keyword evidence="2 6" id="KW-0288">FMN</keyword>
<evidence type="ECO:0000259" key="7">
    <source>
        <dbReference type="Pfam" id="PF02525"/>
    </source>
</evidence>
<dbReference type="SUPFAM" id="SSF52218">
    <property type="entry name" value="Flavoproteins"/>
    <property type="match status" value="1"/>
</dbReference>
<dbReference type="HAMAP" id="MF_01216">
    <property type="entry name" value="Azoreductase_type1"/>
    <property type="match status" value="1"/>
</dbReference>
<comment type="catalytic activity">
    <reaction evidence="6">
        <text>2 a quinone + NADH + H(+) = 2 a 1,4-benzosemiquinone + NAD(+)</text>
        <dbReference type="Rhea" id="RHEA:65952"/>
        <dbReference type="ChEBI" id="CHEBI:15378"/>
        <dbReference type="ChEBI" id="CHEBI:57540"/>
        <dbReference type="ChEBI" id="CHEBI:57945"/>
        <dbReference type="ChEBI" id="CHEBI:132124"/>
        <dbReference type="ChEBI" id="CHEBI:134225"/>
    </reaction>
</comment>
<accession>A0A7M1QTW4</accession>
<keyword evidence="3 6" id="KW-0560">Oxidoreductase</keyword>
<dbReference type="InterPro" id="IPR050104">
    <property type="entry name" value="FMN-dep_NADH:Q_OxRdtase_AzoR1"/>
</dbReference>
<evidence type="ECO:0000256" key="3">
    <source>
        <dbReference type="ARBA" id="ARBA00023002"/>
    </source>
</evidence>
<proteinExistence type="inferred from homology"/>
<evidence type="ECO:0000256" key="6">
    <source>
        <dbReference type="HAMAP-Rule" id="MF_01216"/>
    </source>
</evidence>
<dbReference type="Proteomes" id="UP000595053">
    <property type="component" value="Chromosome"/>
</dbReference>
<dbReference type="InterPro" id="IPR003680">
    <property type="entry name" value="Flavodoxin_fold"/>
</dbReference>
<comment type="similarity">
    <text evidence="6">Belongs to the azoreductase type 1 family.</text>
</comment>
<comment type="caution">
    <text evidence="6">Lacks conserved residue(s) required for the propagation of feature annotation.</text>
</comment>
<feature type="binding site" evidence="6">
    <location>
        <begin position="146"/>
        <end position="149"/>
    </location>
    <ligand>
        <name>FMN</name>
        <dbReference type="ChEBI" id="CHEBI:58210"/>
    </ligand>
</feature>
<sequence length="205" mass="22569">MRFLVVRAHPLDATISRSMQLADAFLDAFTDSHPDADIQDLRLYDVAVPEIDVDLLTGWRALRGGTAFSQLSESQQNKITLFNTHTQNFLDADVVVIANPLWNLSIPTRLKAWIDTVVVAGKTFRYSETGQPEGLAHGKRVVHLQSSGGHFNAQDPASQYIDTILGFLGCKVTTLTAEGIDHEPDRAEEIMADAVERARQLAASL</sequence>
<name>A0A7M1QTW4_9ACTO</name>
<feature type="domain" description="Flavodoxin-like fold" evidence="7">
    <location>
        <begin position="1"/>
        <end position="200"/>
    </location>
</feature>
<dbReference type="GO" id="GO:0010181">
    <property type="term" value="F:FMN binding"/>
    <property type="evidence" value="ECO:0007669"/>
    <property type="project" value="UniProtKB-UniRule"/>
</dbReference>
<dbReference type="Pfam" id="PF02525">
    <property type="entry name" value="Flavodoxin_2"/>
    <property type="match status" value="1"/>
</dbReference>
<keyword evidence="1 6" id="KW-0285">Flavoprotein</keyword>
<dbReference type="AlphaFoldDB" id="A0A7M1QTW4"/>
<dbReference type="PANTHER" id="PTHR43741:SF7">
    <property type="entry name" value="FMN-DEPENDENT NADH:QUINONE OXIDOREDUCTASE"/>
    <property type="match status" value="1"/>
</dbReference>
<dbReference type="Gene3D" id="3.40.50.360">
    <property type="match status" value="1"/>
</dbReference>
<evidence type="ECO:0000256" key="5">
    <source>
        <dbReference type="ARBA" id="ARBA00048542"/>
    </source>
</evidence>
<dbReference type="PANTHER" id="PTHR43741">
    <property type="entry name" value="FMN-DEPENDENT NADH-AZOREDUCTASE 1"/>
    <property type="match status" value="1"/>
</dbReference>
<gene>
    <name evidence="6" type="primary">azoR</name>
    <name evidence="8" type="ORF">INS88_08185</name>
</gene>
<dbReference type="EC" id="1.7.1.17" evidence="6"/>
<dbReference type="GO" id="GO:0016652">
    <property type="term" value="F:oxidoreductase activity, acting on NAD(P)H as acceptor"/>
    <property type="evidence" value="ECO:0007669"/>
    <property type="project" value="UniProtKB-UniRule"/>
</dbReference>
<keyword evidence="4 6" id="KW-0520">NAD</keyword>
<comment type="subunit">
    <text evidence="6">Homodimer.</text>
</comment>
<comment type="catalytic activity">
    <reaction evidence="5">
        <text>N,N-dimethyl-1,4-phenylenediamine + anthranilate + 2 NAD(+) = 2-(4-dimethylaminophenyl)diazenylbenzoate + 2 NADH + 2 H(+)</text>
        <dbReference type="Rhea" id="RHEA:55872"/>
        <dbReference type="ChEBI" id="CHEBI:15378"/>
        <dbReference type="ChEBI" id="CHEBI:15783"/>
        <dbReference type="ChEBI" id="CHEBI:16567"/>
        <dbReference type="ChEBI" id="CHEBI:57540"/>
        <dbReference type="ChEBI" id="CHEBI:57945"/>
        <dbReference type="ChEBI" id="CHEBI:71579"/>
        <dbReference type="EC" id="1.7.1.17"/>
    </reaction>
    <physiologicalReaction direction="right-to-left" evidence="5">
        <dbReference type="Rhea" id="RHEA:55874"/>
    </physiologicalReaction>
</comment>
<comment type="cofactor">
    <cofactor evidence="6">
        <name>FMN</name>
        <dbReference type="ChEBI" id="CHEBI:58210"/>
    </cofactor>
    <text evidence="6">Binds 1 FMN per subunit.</text>
</comment>
<dbReference type="InterPro" id="IPR029039">
    <property type="entry name" value="Flavoprotein-like_sf"/>
</dbReference>
<dbReference type="GO" id="GO:0009055">
    <property type="term" value="F:electron transfer activity"/>
    <property type="evidence" value="ECO:0007669"/>
    <property type="project" value="UniProtKB-UniRule"/>
</dbReference>
<protein>
    <recommendedName>
        <fullName evidence="6">FMN dependent NADH:quinone oxidoreductase</fullName>
        <ecNumber evidence="6">1.6.5.-</ecNumber>
    </recommendedName>
    <alternativeName>
        <fullName evidence="6">Azo-dye reductase</fullName>
    </alternativeName>
    <alternativeName>
        <fullName evidence="6">FMN-dependent NADH-azo compound oxidoreductase</fullName>
    </alternativeName>
    <alternativeName>
        <fullName evidence="6">FMN-dependent NADH-azoreductase</fullName>
        <ecNumber evidence="6">1.7.1.17</ecNumber>
    </alternativeName>
</protein>